<evidence type="ECO:0000313" key="2">
    <source>
        <dbReference type="Proteomes" id="UP001176021"/>
    </source>
</evidence>
<feature type="non-terminal residue" evidence="1">
    <location>
        <position position="116"/>
    </location>
</feature>
<dbReference type="Proteomes" id="UP001176021">
    <property type="component" value="Unassembled WGS sequence"/>
</dbReference>
<proteinExistence type="predicted"/>
<comment type="caution">
    <text evidence="1">The sequence shown here is derived from an EMBL/GenBank/DDBJ whole genome shotgun (WGS) entry which is preliminary data.</text>
</comment>
<gene>
    <name evidence="1" type="ORF">M8H41_24440</name>
</gene>
<sequence length="116" mass="12718">MARGERGETPVLLSGLAMTYFPRSYAPSILGPGTKGTIVSCGQYRRATHPKGRLRGEGKLFATLRLITHSPAVWIRTGGPPHTSILIYNIPKHRETISLEIVSRLLPGDDLLSQEL</sequence>
<name>A0ABT8QX77_9FIRM</name>
<protein>
    <submittedName>
        <fullName evidence="1">Uncharacterized protein</fullName>
    </submittedName>
</protein>
<organism evidence="1 2">
    <name type="scientific">Desulfosporosinus nitroreducens</name>
    <dbReference type="NCBI Taxonomy" id="2018668"/>
    <lineage>
        <taxon>Bacteria</taxon>
        <taxon>Bacillati</taxon>
        <taxon>Bacillota</taxon>
        <taxon>Clostridia</taxon>
        <taxon>Eubacteriales</taxon>
        <taxon>Desulfitobacteriaceae</taxon>
        <taxon>Desulfosporosinus</taxon>
    </lineage>
</organism>
<evidence type="ECO:0000313" key="1">
    <source>
        <dbReference type="EMBL" id="MDO0825952.1"/>
    </source>
</evidence>
<accession>A0ABT8QX77</accession>
<dbReference type="EMBL" id="JAMJEV010000037">
    <property type="protein sequence ID" value="MDO0825952.1"/>
    <property type="molecule type" value="Genomic_DNA"/>
</dbReference>
<reference evidence="1" key="1">
    <citation type="submission" date="2022-05" db="EMBL/GenBank/DDBJ databases">
        <title>Expanded diversity of anoxic marine methylotrophy in a Black Sea sulfate reducing microorganism.</title>
        <authorList>
            <person name="Fischer P.Q."/>
            <person name="Stams A.J.M."/>
            <person name="Villanueva L."/>
            <person name="Sousa D.Z."/>
        </authorList>
    </citation>
    <scope>NUCLEOTIDE SEQUENCE</scope>
    <source>
        <strain evidence="1">P130</strain>
    </source>
</reference>
<keyword evidence="2" id="KW-1185">Reference proteome</keyword>
<dbReference type="RefSeq" id="WP_302050328.1">
    <property type="nucleotide sequence ID" value="NZ_JAMJEV010000037.1"/>
</dbReference>